<name>A0A176TC83_9FLAO</name>
<dbReference type="OrthoDB" id="978436at2"/>
<feature type="signal peptide" evidence="1">
    <location>
        <begin position="1"/>
        <end position="18"/>
    </location>
</feature>
<keyword evidence="3" id="KW-1185">Reference proteome</keyword>
<evidence type="ECO:0000313" key="2">
    <source>
        <dbReference type="EMBL" id="OAD45444.1"/>
    </source>
</evidence>
<comment type="caution">
    <text evidence="2">The sequence shown here is derived from an EMBL/GenBank/DDBJ whole genome shotgun (WGS) entry which is preliminary data.</text>
</comment>
<sequence length="135" mass="14542">MKTSIKFLSVLFITAILATSCSDDKDDNLEPVAHSVVITANPTTVITGDATVELSTEITDLDATTPAPTYTYKWYKSATETEDGDVIEGATESMYTTPDATTLTIGSHYYYVEVEDGTSNAFNPVKSNVITVVVN</sequence>
<dbReference type="Proteomes" id="UP000076923">
    <property type="component" value="Unassembled WGS sequence"/>
</dbReference>
<accession>A0A176TC83</accession>
<dbReference type="EMBL" id="LVWE01000028">
    <property type="protein sequence ID" value="OAD45444.1"/>
    <property type="molecule type" value="Genomic_DNA"/>
</dbReference>
<reference evidence="2 3" key="1">
    <citation type="submission" date="2016-02" db="EMBL/GenBank/DDBJ databases">
        <title>Draft genome sequence of Polaribacter atrinae KACC17473.</title>
        <authorList>
            <person name="Shin S.-K."/>
            <person name="Yi H."/>
        </authorList>
    </citation>
    <scope>NUCLEOTIDE SEQUENCE [LARGE SCALE GENOMIC DNA]</scope>
    <source>
        <strain evidence="2 3">KACC 17473</strain>
    </source>
</reference>
<proteinExistence type="predicted"/>
<gene>
    <name evidence="2" type="ORF">LPB303_06745</name>
</gene>
<evidence type="ECO:0008006" key="4">
    <source>
        <dbReference type="Google" id="ProtNLM"/>
    </source>
</evidence>
<dbReference type="RefSeq" id="WP_068449107.1">
    <property type="nucleotide sequence ID" value="NZ_CANKUV010000002.1"/>
</dbReference>
<evidence type="ECO:0000313" key="3">
    <source>
        <dbReference type="Proteomes" id="UP000076923"/>
    </source>
</evidence>
<evidence type="ECO:0000256" key="1">
    <source>
        <dbReference type="SAM" id="SignalP"/>
    </source>
</evidence>
<dbReference type="Gene3D" id="2.60.40.2700">
    <property type="match status" value="1"/>
</dbReference>
<keyword evidence="1" id="KW-0732">Signal</keyword>
<feature type="chain" id="PRO_5008049804" description="Ig-like domain-containing protein" evidence="1">
    <location>
        <begin position="19"/>
        <end position="135"/>
    </location>
</feature>
<protein>
    <recommendedName>
        <fullName evidence="4">Ig-like domain-containing protein</fullName>
    </recommendedName>
</protein>
<organism evidence="2 3">
    <name type="scientific">Polaribacter atrinae</name>
    <dbReference type="NCBI Taxonomy" id="1333662"/>
    <lineage>
        <taxon>Bacteria</taxon>
        <taxon>Pseudomonadati</taxon>
        <taxon>Bacteroidota</taxon>
        <taxon>Flavobacteriia</taxon>
        <taxon>Flavobacteriales</taxon>
        <taxon>Flavobacteriaceae</taxon>
    </lineage>
</organism>
<dbReference type="AlphaFoldDB" id="A0A176TC83"/>
<dbReference type="PROSITE" id="PS51257">
    <property type="entry name" value="PROKAR_LIPOPROTEIN"/>
    <property type="match status" value="1"/>
</dbReference>